<dbReference type="PANTHER" id="PTHR30399">
    <property type="entry name" value="UNCHARACTERIZED PROTEIN YGJP"/>
    <property type="match status" value="1"/>
</dbReference>
<dbReference type="OrthoDB" id="9795402at2"/>
<proteinExistence type="predicted"/>
<name>A0A364P0M8_9PROT</name>
<reference evidence="2 3" key="1">
    <citation type="submission" date="2017-11" db="EMBL/GenBank/DDBJ databases">
        <title>Draft genome sequence of magnetotactic bacterium Magnetospirillum kuznetsovii LBB-42.</title>
        <authorList>
            <person name="Grouzdev D.S."/>
            <person name="Rysina M.S."/>
            <person name="Baslerov R.V."/>
            <person name="Koziaeva V."/>
        </authorList>
    </citation>
    <scope>NUCLEOTIDE SEQUENCE [LARGE SCALE GENOMIC DNA]</scope>
    <source>
        <strain evidence="2 3">LBB-42</strain>
    </source>
</reference>
<dbReference type="InterPro" id="IPR053136">
    <property type="entry name" value="UTP_pyrophosphatase-like"/>
</dbReference>
<dbReference type="Proteomes" id="UP000251075">
    <property type="component" value="Unassembled WGS sequence"/>
</dbReference>
<dbReference type="Pfam" id="PF01863">
    <property type="entry name" value="YgjP-like"/>
    <property type="match status" value="1"/>
</dbReference>
<gene>
    <name evidence="2" type="ORF">CU669_05580</name>
</gene>
<sequence length="233" mass="25829">MNKPLLLHMDGHDLSLAVRRSGTAGRMSLRLAPGGGVVVVLPLGVPEAEAERFAKSQRDWILARLRAMPGRVALIAGATVPLLGMPHVIQHQPAARRGVWAEDGVINVSGREEHVPRRVAEFLREEARLLVAHRARDLAVRIGRKVGRVGVRDTRSRWGSCSSDGSLSFSWRLVMAPDWVLDYVVAHEVAHLVEMNHGPEFWRLVETMVADIKAPKAWLKRHGPELHCYGTSP</sequence>
<evidence type="ECO:0000313" key="3">
    <source>
        <dbReference type="Proteomes" id="UP000251075"/>
    </source>
</evidence>
<organism evidence="2 3">
    <name type="scientific">Paramagnetospirillum kuznetsovii</name>
    <dbReference type="NCBI Taxonomy" id="2053833"/>
    <lineage>
        <taxon>Bacteria</taxon>
        <taxon>Pseudomonadati</taxon>
        <taxon>Pseudomonadota</taxon>
        <taxon>Alphaproteobacteria</taxon>
        <taxon>Rhodospirillales</taxon>
        <taxon>Magnetospirillaceae</taxon>
        <taxon>Paramagnetospirillum</taxon>
    </lineage>
</organism>
<evidence type="ECO:0000259" key="1">
    <source>
        <dbReference type="Pfam" id="PF01863"/>
    </source>
</evidence>
<dbReference type="PANTHER" id="PTHR30399:SF1">
    <property type="entry name" value="UTP PYROPHOSPHATASE"/>
    <property type="match status" value="1"/>
</dbReference>
<comment type="caution">
    <text evidence="2">The sequence shown here is derived from an EMBL/GenBank/DDBJ whole genome shotgun (WGS) entry which is preliminary data.</text>
</comment>
<evidence type="ECO:0000313" key="2">
    <source>
        <dbReference type="EMBL" id="RAU22856.1"/>
    </source>
</evidence>
<dbReference type="InterPro" id="IPR002725">
    <property type="entry name" value="YgjP-like_metallopeptidase"/>
</dbReference>
<dbReference type="CDD" id="cd07344">
    <property type="entry name" value="M48_yhfN_like"/>
    <property type="match status" value="1"/>
</dbReference>
<dbReference type="EMBL" id="PGTO01000003">
    <property type="protein sequence ID" value="RAU22856.1"/>
    <property type="molecule type" value="Genomic_DNA"/>
</dbReference>
<dbReference type="Gene3D" id="3.30.2010.10">
    <property type="entry name" value="Metalloproteases ('zincins'), catalytic domain"/>
    <property type="match status" value="1"/>
</dbReference>
<dbReference type="AlphaFoldDB" id="A0A364P0M8"/>
<feature type="domain" description="YgjP-like metallopeptidase" evidence="1">
    <location>
        <begin position="26"/>
        <end position="222"/>
    </location>
</feature>
<protein>
    <submittedName>
        <fullName evidence="2">M48 family peptidase</fullName>
    </submittedName>
</protein>
<keyword evidence="3" id="KW-1185">Reference proteome</keyword>
<dbReference type="RefSeq" id="WP_112142839.1">
    <property type="nucleotide sequence ID" value="NZ_PGTO01000003.1"/>
</dbReference>
<accession>A0A364P0M8</accession>